<organism evidence="4 5">
    <name type="scientific">Thalassoglobus neptunius</name>
    <dbReference type="NCBI Taxonomy" id="1938619"/>
    <lineage>
        <taxon>Bacteria</taxon>
        <taxon>Pseudomonadati</taxon>
        <taxon>Planctomycetota</taxon>
        <taxon>Planctomycetia</taxon>
        <taxon>Planctomycetales</taxon>
        <taxon>Planctomycetaceae</taxon>
        <taxon>Thalassoglobus</taxon>
    </lineage>
</organism>
<protein>
    <submittedName>
        <fullName evidence="4">Putative voltage-gated ClC-type chloride channel ClcB</fullName>
    </submittedName>
</protein>
<dbReference type="Pfam" id="PF00571">
    <property type="entry name" value="CBS"/>
    <property type="match status" value="2"/>
</dbReference>
<dbReference type="PROSITE" id="PS51371">
    <property type="entry name" value="CBS"/>
    <property type="match status" value="2"/>
</dbReference>
<dbReference type="Proteomes" id="UP000317243">
    <property type="component" value="Unassembled WGS sequence"/>
</dbReference>
<dbReference type="SUPFAM" id="SSF54631">
    <property type="entry name" value="CBS-domain pair"/>
    <property type="match status" value="1"/>
</dbReference>
<evidence type="ECO:0000256" key="2">
    <source>
        <dbReference type="PROSITE-ProRule" id="PRU00703"/>
    </source>
</evidence>
<evidence type="ECO:0000313" key="5">
    <source>
        <dbReference type="Proteomes" id="UP000317243"/>
    </source>
</evidence>
<dbReference type="SMART" id="SM00116">
    <property type="entry name" value="CBS"/>
    <property type="match status" value="2"/>
</dbReference>
<feature type="domain" description="CBS" evidence="3">
    <location>
        <begin position="1"/>
        <end position="50"/>
    </location>
</feature>
<keyword evidence="5" id="KW-1185">Reference proteome</keyword>
<proteinExistence type="predicted"/>
<dbReference type="EMBL" id="SIHI01000018">
    <property type="protein sequence ID" value="TWT49807.1"/>
    <property type="molecule type" value="Genomic_DNA"/>
</dbReference>
<dbReference type="AlphaFoldDB" id="A0A5C5WGY6"/>
<dbReference type="InterPro" id="IPR051257">
    <property type="entry name" value="Diverse_CBS-Domain"/>
</dbReference>
<sequence length="139" mass="15154">MTPDQDLFEVIGLLVKNKISGAPVVDRNGRYLGVFSEKSSISLLMDAAERGTPTNRIESFVDTNAATVTPDTGLWSIAQIFMTSHYRRLPVIESGRVIGLISRRDVLKAAHALMEPIEPLDSGVLYLSSVGDRSRAPVV</sequence>
<dbReference type="PANTHER" id="PTHR43080">
    <property type="entry name" value="CBS DOMAIN-CONTAINING PROTEIN CBSX3, MITOCHONDRIAL"/>
    <property type="match status" value="1"/>
</dbReference>
<keyword evidence="1 2" id="KW-0129">CBS domain</keyword>
<accession>A0A5C5WGY6</accession>
<evidence type="ECO:0000256" key="1">
    <source>
        <dbReference type="ARBA" id="ARBA00023122"/>
    </source>
</evidence>
<evidence type="ECO:0000259" key="3">
    <source>
        <dbReference type="PROSITE" id="PS51371"/>
    </source>
</evidence>
<comment type="caution">
    <text evidence="4">The sequence shown here is derived from an EMBL/GenBank/DDBJ whole genome shotgun (WGS) entry which is preliminary data.</text>
</comment>
<dbReference type="InterPro" id="IPR046342">
    <property type="entry name" value="CBS_dom_sf"/>
</dbReference>
<dbReference type="InterPro" id="IPR000644">
    <property type="entry name" value="CBS_dom"/>
</dbReference>
<gene>
    <name evidence="4" type="ORF">KOR42_38790</name>
</gene>
<name>A0A5C5WGY6_9PLAN</name>
<feature type="domain" description="CBS" evidence="3">
    <location>
        <begin position="61"/>
        <end position="120"/>
    </location>
</feature>
<dbReference type="PANTHER" id="PTHR43080:SF26">
    <property type="entry name" value="REGULATORY PROTEIN"/>
    <property type="match status" value="1"/>
</dbReference>
<dbReference type="Gene3D" id="3.10.580.10">
    <property type="entry name" value="CBS-domain"/>
    <property type="match status" value="1"/>
</dbReference>
<evidence type="ECO:0000313" key="4">
    <source>
        <dbReference type="EMBL" id="TWT49807.1"/>
    </source>
</evidence>
<reference evidence="4 5" key="1">
    <citation type="submission" date="2019-02" db="EMBL/GenBank/DDBJ databases">
        <title>Deep-cultivation of Planctomycetes and their phenomic and genomic characterization uncovers novel biology.</title>
        <authorList>
            <person name="Wiegand S."/>
            <person name="Jogler M."/>
            <person name="Boedeker C."/>
            <person name="Pinto D."/>
            <person name="Vollmers J."/>
            <person name="Rivas-Marin E."/>
            <person name="Kohn T."/>
            <person name="Peeters S.H."/>
            <person name="Heuer A."/>
            <person name="Rast P."/>
            <person name="Oberbeckmann S."/>
            <person name="Bunk B."/>
            <person name="Jeske O."/>
            <person name="Meyerdierks A."/>
            <person name="Storesund J.E."/>
            <person name="Kallscheuer N."/>
            <person name="Luecker S."/>
            <person name="Lage O.M."/>
            <person name="Pohl T."/>
            <person name="Merkel B.J."/>
            <person name="Hornburger P."/>
            <person name="Mueller R.-W."/>
            <person name="Bruemmer F."/>
            <person name="Labrenz M."/>
            <person name="Spormann A.M."/>
            <person name="Op Den Camp H."/>
            <person name="Overmann J."/>
            <person name="Amann R."/>
            <person name="Jetten M.S.M."/>
            <person name="Mascher T."/>
            <person name="Medema M.H."/>
            <person name="Devos D.P."/>
            <person name="Kaster A.-K."/>
            <person name="Ovreas L."/>
            <person name="Rohde M."/>
            <person name="Galperin M.Y."/>
            <person name="Jogler C."/>
        </authorList>
    </citation>
    <scope>NUCLEOTIDE SEQUENCE [LARGE SCALE GENOMIC DNA]</scope>
    <source>
        <strain evidence="4 5">KOR42</strain>
    </source>
</reference>